<evidence type="ECO:0000256" key="6">
    <source>
        <dbReference type="ARBA" id="ARBA00022692"/>
    </source>
</evidence>
<dbReference type="SUPFAM" id="SSF54523">
    <property type="entry name" value="Pili subunits"/>
    <property type="match status" value="1"/>
</dbReference>
<evidence type="ECO:0000256" key="10">
    <source>
        <dbReference type="ARBA" id="ARBA00030775"/>
    </source>
</evidence>
<evidence type="ECO:0000256" key="1">
    <source>
        <dbReference type="ARBA" id="ARBA00004377"/>
    </source>
</evidence>
<keyword evidence="7 11" id="KW-1133">Transmembrane helix</keyword>
<protein>
    <recommendedName>
        <fullName evidence="2">Type II secretion system protein H</fullName>
    </recommendedName>
    <alternativeName>
        <fullName evidence="10">General secretion pathway protein H</fullName>
    </alternativeName>
</protein>
<dbReference type="InterPro" id="IPR022346">
    <property type="entry name" value="T2SS_GspH"/>
</dbReference>
<evidence type="ECO:0000313" key="14">
    <source>
        <dbReference type="Proteomes" id="UP001157167"/>
    </source>
</evidence>
<accession>A0ABQ6FDK6</accession>
<sequence length="195" mass="20129">MRKLPENGFTLVELLVSVAIAAILISIAAPSYVALTNTNRLATQANDILGGLMIARSEAIRLNQRVVFCRSDDGSTCSAATDGWKGWLVFADIDGTDTPSASEILRSGTISNASGMSVLASAAISGQTNRIRIGSDGFARTAPGSSSALLQAKLSVCIVTASPAHNARELRIASGGRPLIVQVDNDGACPTPSNS</sequence>
<dbReference type="InterPro" id="IPR045584">
    <property type="entry name" value="Pilin-like"/>
</dbReference>
<dbReference type="Pfam" id="PF12019">
    <property type="entry name" value="GspH"/>
    <property type="match status" value="1"/>
</dbReference>
<evidence type="ECO:0000313" key="13">
    <source>
        <dbReference type="EMBL" id="GLT23074.1"/>
    </source>
</evidence>
<dbReference type="EMBL" id="BSPX01000038">
    <property type="protein sequence ID" value="GLT23074.1"/>
    <property type="molecule type" value="Genomic_DNA"/>
</dbReference>
<evidence type="ECO:0000256" key="3">
    <source>
        <dbReference type="ARBA" id="ARBA00022475"/>
    </source>
</evidence>
<keyword evidence="3" id="KW-1003">Cell membrane</keyword>
<name>A0ABQ6FDK6_9RHOO</name>
<evidence type="ECO:0000256" key="9">
    <source>
        <dbReference type="ARBA" id="ARBA00025772"/>
    </source>
</evidence>
<organism evidence="13 14">
    <name type="scientific">Zoogloea oryzae</name>
    <dbReference type="NCBI Taxonomy" id="310767"/>
    <lineage>
        <taxon>Bacteria</taxon>
        <taxon>Pseudomonadati</taxon>
        <taxon>Pseudomonadota</taxon>
        <taxon>Betaproteobacteria</taxon>
        <taxon>Rhodocyclales</taxon>
        <taxon>Zoogloeaceae</taxon>
        <taxon>Zoogloea</taxon>
    </lineage>
</organism>
<feature type="domain" description="General secretion pathway GspH" evidence="12">
    <location>
        <begin position="44"/>
        <end position="161"/>
    </location>
</feature>
<evidence type="ECO:0000259" key="12">
    <source>
        <dbReference type="Pfam" id="PF12019"/>
    </source>
</evidence>
<dbReference type="Proteomes" id="UP001157167">
    <property type="component" value="Unassembled WGS sequence"/>
</dbReference>
<evidence type="ECO:0000256" key="8">
    <source>
        <dbReference type="ARBA" id="ARBA00023136"/>
    </source>
</evidence>
<comment type="caution">
    <text evidence="13">The sequence shown here is derived from an EMBL/GenBank/DDBJ whole genome shotgun (WGS) entry which is preliminary data.</text>
</comment>
<keyword evidence="5" id="KW-0997">Cell inner membrane</keyword>
<gene>
    <name evidence="13" type="ORF">GCM10007933_25360</name>
</gene>
<dbReference type="InterPro" id="IPR012902">
    <property type="entry name" value="N_methyl_site"/>
</dbReference>
<keyword evidence="6 11" id="KW-0812">Transmembrane</keyword>
<keyword evidence="14" id="KW-1185">Reference proteome</keyword>
<dbReference type="NCBIfam" id="TIGR02532">
    <property type="entry name" value="IV_pilin_GFxxxE"/>
    <property type="match status" value="1"/>
</dbReference>
<evidence type="ECO:0000256" key="5">
    <source>
        <dbReference type="ARBA" id="ARBA00022519"/>
    </source>
</evidence>
<evidence type="ECO:0000256" key="11">
    <source>
        <dbReference type="SAM" id="Phobius"/>
    </source>
</evidence>
<dbReference type="Gene3D" id="3.55.40.10">
    <property type="entry name" value="minor pseudopilin epsh domain"/>
    <property type="match status" value="1"/>
</dbReference>
<feature type="transmembrane region" description="Helical" evidence="11">
    <location>
        <begin position="12"/>
        <end position="35"/>
    </location>
</feature>
<dbReference type="RefSeq" id="WP_284188302.1">
    <property type="nucleotide sequence ID" value="NZ_BSPX01000038.1"/>
</dbReference>
<comment type="subcellular location">
    <subcellularLocation>
        <location evidence="1">Cell inner membrane</location>
        <topology evidence="1">Single-pass membrane protein</topology>
    </subcellularLocation>
</comment>
<evidence type="ECO:0000256" key="2">
    <source>
        <dbReference type="ARBA" id="ARBA00021549"/>
    </source>
</evidence>
<comment type="similarity">
    <text evidence="9">Belongs to the GSP H family.</text>
</comment>
<keyword evidence="8 11" id="KW-0472">Membrane</keyword>
<dbReference type="Pfam" id="PF07963">
    <property type="entry name" value="N_methyl"/>
    <property type="match status" value="1"/>
</dbReference>
<evidence type="ECO:0000256" key="7">
    <source>
        <dbReference type="ARBA" id="ARBA00022989"/>
    </source>
</evidence>
<proteinExistence type="inferred from homology"/>
<reference evidence="14" key="1">
    <citation type="journal article" date="2019" name="Int. J. Syst. Evol. Microbiol.">
        <title>The Global Catalogue of Microorganisms (GCM) 10K type strain sequencing project: providing services to taxonomists for standard genome sequencing and annotation.</title>
        <authorList>
            <consortium name="The Broad Institute Genomics Platform"/>
            <consortium name="The Broad Institute Genome Sequencing Center for Infectious Disease"/>
            <person name="Wu L."/>
            <person name="Ma J."/>
        </authorList>
    </citation>
    <scope>NUCLEOTIDE SEQUENCE [LARGE SCALE GENOMIC DNA]</scope>
    <source>
        <strain evidence="14">NBRC 102407</strain>
    </source>
</reference>
<evidence type="ECO:0000256" key="4">
    <source>
        <dbReference type="ARBA" id="ARBA00022481"/>
    </source>
</evidence>
<keyword evidence="4" id="KW-0488">Methylation</keyword>